<accession>A0ABW2NC29</accession>
<sequence>MKKRLAGTMLAAAMLLSACSFGASAEERLSDAIGTIQEKEQPFLEAQEKMASLEKEEFGKFNAMMELTQEDREKLSVLADEANESAEERLDLLEKGKEALGKAEKELSGLDEIGKDEEAPVSEAVGKLKKSMADRYAAHEEFSGIYEKTAGLQKELYSLATDEQADFQAIQEKVKAVNDGNAEVTAAADAFNEATEAVNEQKKEAYAAISGSEEK</sequence>
<dbReference type="EMBL" id="JBHTCT010000003">
    <property type="protein sequence ID" value="MFC7363641.1"/>
    <property type="molecule type" value="Genomic_DNA"/>
</dbReference>
<proteinExistence type="predicted"/>
<feature type="signal peptide" evidence="1">
    <location>
        <begin position="1"/>
        <end position="25"/>
    </location>
</feature>
<dbReference type="SUPFAM" id="SSF140423">
    <property type="entry name" value="MW0975(SA0943)-like"/>
    <property type="match status" value="1"/>
</dbReference>
<organism evidence="2 3">
    <name type="scientific">Bhargavaea changchunensis</name>
    <dbReference type="NCBI Taxonomy" id="2134037"/>
    <lineage>
        <taxon>Bacteria</taxon>
        <taxon>Bacillati</taxon>
        <taxon>Bacillota</taxon>
        <taxon>Bacilli</taxon>
        <taxon>Bacillales</taxon>
        <taxon>Caryophanaceae</taxon>
        <taxon>Bhargavaea</taxon>
    </lineage>
</organism>
<evidence type="ECO:0000256" key="1">
    <source>
        <dbReference type="SAM" id="SignalP"/>
    </source>
</evidence>
<dbReference type="Proteomes" id="UP001596483">
    <property type="component" value="Unassembled WGS sequence"/>
</dbReference>
<keyword evidence="1" id="KW-0732">Signal</keyword>
<comment type="caution">
    <text evidence="2">The sequence shown here is derived from an EMBL/GenBank/DDBJ whole genome shotgun (WGS) entry which is preliminary data.</text>
</comment>
<dbReference type="PROSITE" id="PS51257">
    <property type="entry name" value="PROKAR_LIPOPROTEIN"/>
    <property type="match status" value="1"/>
</dbReference>
<name>A0ABW2NC29_9BACL</name>
<dbReference type="Pfam" id="PF10368">
    <property type="entry name" value="YkyA"/>
    <property type="match status" value="1"/>
</dbReference>
<feature type="chain" id="PRO_5047304759" evidence="1">
    <location>
        <begin position="26"/>
        <end position="215"/>
    </location>
</feature>
<evidence type="ECO:0000313" key="2">
    <source>
        <dbReference type="EMBL" id="MFC7363641.1"/>
    </source>
</evidence>
<gene>
    <name evidence="2" type="ORF">ACFQQH_00530</name>
</gene>
<dbReference type="RefSeq" id="WP_157296642.1">
    <property type="nucleotide sequence ID" value="NZ_JBHTCT010000003.1"/>
</dbReference>
<dbReference type="Gene3D" id="1.20.120.570">
    <property type="entry name" value="YkyA-like"/>
    <property type="match status" value="1"/>
</dbReference>
<dbReference type="InterPro" id="IPR036785">
    <property type="entry name" value="YkyA-like_sf"/>
</dbReference>
<reference evidence="3" key="1">
    <citation type="journal article" date="2019" name="Int. J. Syst. Evol. Microbiol.">
        <title>The Global Catalogue of Microorganisms (GCM) 10K type strain sequencing project: providing services to taxonomists for standard genome sequencing and annotation.</title>
        <authorList>
            <consortium name="The Broad Institute Genomics Platform"/>
            <consortium name="The Broad Institute Genome Sequencing Center for Infectious Disease"/>
            <person name="Wu L."/>
            <person name="Ma J."/>
        </authorList>
    </citation>
    <scope>NUCLEOTIDE SEQUENCE [LARGE SCALE GENOMIC DNA]</scope>
    <source>
        <strain evidence="3">JCM 4738</strain>
    </source>
</reference>
<keyword evidence="3" id="KW-1185">Reference proteome</keyword>
<evidence type="ECO:0000313" key="3">
    <source>
        <dbReference type="Proteomes" id="UP001596483"/>
    </source>
</evidence>
<protein>
    <submittedName>
        <fullName evidence="2">YkyA family protein</fullName>
    </submittedName>
</protein>
<dbReference type="InterPro" id="IPR019454">
    <property type="entry name" value="Lipoprot_YkyA-like"/>
</dbReference>